<organism evidence="2 3">
    <name type="scientific">Paxillus involutus ATCC 200175</name>
    <dbReference type="NCBI Taxonomy" id="664439"/>
    <lineage>
        <taxon>Eukaryota</taxon>
        <taxon>Fungi</taxon>
        <taxon>Dikarya</taxon>
        <taxon>Basidiomycota</taxon>
        <taxon>Agaricomycotina</taxon>
        <taxon>Agaricomycetes</taxon>
        <taxon>Agaricomycetidae</taxon>
        <taxon>Boletales</taxon>
        <taxon>Paxilineae</taxon>
        <taxon>Paxillaceae</taxon>
        <taxon>Paxillus</taxon>
    </lineage>
</organism>
<reference evidence="2 3" key="1">
    <citation type="submission" date="2014-06" db="EMBL/GenBank/DDBJ databases">
        <authorList>
            <consortium name="DOE Joint Genome Institute"/>
            <person name="Kuo A."/>
            <person name="Kohler A."/>
            <person name="Nagy L.G."/>
            <person name="Floudas D."/>
            <person name="Copeland A."/>
            <person name="Barry K.W."/>
            <person name="Cichocki N."/>
            <person name="Veneault-Fourrey C."/>
            <person name="LaButti K."/>
            <person name="Lindquist E.A."/>
            <person name="Lipzen A."/>
            <person name="Lundell T."/>
            <person name="Morin E."/>
            <person name="Murat C."/>
            <person name="Sun H."/>
            <person name="Tunlid A."/>
            <person name="Henrissat B."/>
            <person name="Grigoriev I.V."/>
            <person name="Hibbett D.S."/>
            <person name="Martin F."/>
            <person name="Nordberg H.P."/>
            <person name="Cantor M.N."/>
            <person name="Hua S.X."/>
        </authorList>
    </citation>
    <scope>NUCLEOTIDE SEQUENCE [LARGE SCALE GENOMIC DNA]</scope>
    <source>
        <strain evidence="2 3">ATCC 200175</strain>
    </source>
</reference>
<dbReference type="AlphaFoldDB" id="A0A0C9TY49"/>
<dbReference type="OrthoDB" id="3237716at2759"/>
<protein>
    <submittedName>
        <fullName evidence="2">Uncharacterized protein</fullName>
    </submittedName>
</protein>
<accession>A0A0C9TY49</accession>
<proteinExistence type="predicted"/>
<evidence type="ECO:0000256" key="1">
    <source>
        <dbReference type="SAM" id="MobiDB-lite"/>
    </source>
</evidence>
<dbReference type="EMBL" id="KN819338">
    <property type="protein sequence ID" value="KIJ15203.1"/>
    <property type="molecule type" value="Genomic_DNA"/>
</dbReference>
<feature type="region of interest" description="Disordered" evidence="1">
    <location>
        <begin position="236"/>
        <end position="263"/>
    </location>
</feature>
<evidence type="ECO:0000313" key="2">
    <source>
        <dbReference type="EMBL" id="KIJ15203.1"/>
    </source>
</evidence>
<reference evidence="3" key="2">
    <citation type="submission" date="2015-01" db="EMBL/GenBank/DDBJ databases">
        <title>Evolutionary Origins and Diversification of the Mycorrhizal Mutualists.</title>
        <authorList>
            <consortium name="DOE Joint Genome Institute"/>
            <consortium name="Mycorrhizal Genomics Consortium"/>
            <person name="Kohler A."/>
            <person name="Kuo A."/>
            <person name="Nagy L.G."/>
            <person name="Floudas D."/>
            <person name="Copeland A."/>
            <person name="Barry K.W."/>
            <person name="Cichocki N."/>
            <person name="Veneault-Fourrey C."/>
            <person name="LaButti K."/>
            <person name="Lindquist E.A."/>
            <person name="Lipzen A."/>
            <person name="Lundell T."/>
            <person name="Morin E."/>
            <person name="Murat C."/>
            <person name="Riley R."/>
            <person name="Ohm R."/>
            <person name="Sun H."/>
            <person name="Tunlid A."/>
            <person name="Henrissat B."/>
            <person name="Grigoriev I.V."/>
            <person name="Hibbett D.S."/>
            <person name="Martin F."/>
        </authorList>
    </citation>
    <scope>NUCLEOTIDE SEQUENCE [LARGE SCALE GENOMIC DNA]</scope>
    <source>
        <strain evidence="3">ATCC 200175</strain>
    </source>
</reference>
<sequence length="361" mass="39990">MLRNAVFDAVDNSEQMATGVDQQHAPVNQFRMPPPPQYLFHQGQHPAMPPFPVMMPNPSFIGNDLQNNHPIPPYVFPPYPHYQIPPGHLTPFPPPGLVHPALRQQNAYAVPPMPVGGAAPVPVGVQQRNDATKPKVLDIPVSVLCGKAKVEIVMRSDISFEDFREKVCSHLGRPLAGVRLGYKLYGAPKRDAPSLLVTMDDWKMAVDKVTLTIGRARSKVVGIDVIDTMAIEEKAAGSRRGRKRARSDNTGDEPPELAGTDQKLVKAYRELESELRCETHEGHCYVSPNGGKHEQLDFKEMSLWAREMALDNATVNTPPHTKAFDRFRKGKPRGREGPSSSRSTPTVPAVHVHIGRSRKRC</sequence>
<feature type="region of interest" description="Disordered" evidence="1">
    <location>
        <begin position="315"/>
        <end position="361"/>
    </location>
</feature>
<dbReference type="HOGENOM" id="CLU_767469_0_0_1"/>
<keyword evidence="3" id="KW-1185">Reference proteome</keyword>
<gene>
    <name evidence="2" type="ORF">PAXINDRAFT_12115</name>
</gene>
<dbReference type="Proteomes" id="UP000053647">
    <property type="component" value="Unassembled WGS sequence"/>
</dbReference>
<evidence type="ECO:0000313" key="3">
    <source>
        <dbReference type="Proteomes" id="UP000053647"/>
    </source>
</evidence>
<name>A0A0C9TY49_PAXIN</name>